<evidence type="ECO:0000313" key="2">
    <source>
        <dbReference type="RefSeq" id="XP_018960860.2"/>
    </source>
</evidence>
<evidence type="ECO:0000259" key="1">
    <source>
        <dbReference type="Pfam" id="PF00561"/>
    </source>
</evidence>
<organism evidence="2">
    <name type="scientific">Cyprinus carpio</name>
    <name type="common">Common carp</name>
    <dbReference type="NCBI Taxonomy" id="7962"/>
    <lineage>
        <taxon>Eukaryota</taxon>
        <taxon>Metazoa</taxon>
        <taxon>Chordata</taxon>
        <taxon>Craniata</taxon>
        <taxon>Vertebrata</taxon>
        <taxon>Euteleostomi</taxon>
        <taxon>Actinopterygii</taxon>
        <taxon>Neopterygii</taxon>
        <taxon>Teleostei</taxon>
        <taxon>Ostariophysi</taxon>
        <taxon>Cypriniformes</taxon>
        <taxon>Cyprinidae</taxon>
        <taxon>Cyprininae</taxon>
        <taxon>Cyprinus</taxon>
    </lineage>
</organism>
<dbReference type="RefSeq" id="XP_018960860.2">
    <property type="nucleotide sequence ID" value="XM_019105315.2"/>
</dbReference>
<gene>
    <name evidence="2" type="primary">si:dkey-122a22.2</name>
</gene>
<protein>
    <submittedName>
        <fullName evidence="2">Uncharacterized protein si:dkey-122a22.2 isoform X1</fullName>
    </submittedName>
</protein>
<dbReference type="KEGG" id="ccar:109091541"/>
<dbReference type="InterPro" id="IPR000073">
    <property type="entry name" value="AB_hydrolase_1"/>
</dbReference>
<dbReference type="GeneID" id="109091541"/>
<dbReference type="AlphaFoldDB" id="A0A9Q9VBY2"/>
<name>A0A9Q9VBY2_CYPCA</name>
<proteinExistence type="predicted"/>
<dbReference type="Pfam" id="PF00561">
    <property type="entry name" value="Abhydrolase_1"/>
    <property type="match status" value="1"/>
</dbReference>
<dbReference type="OrthoDB" id="294702at2759"/>
<sequence>MKVSVLPRLLFVFKLTEGLLDDAETMKMAGILVCQHKTTLQDSGVTAVPVSQRSCWTVVSFWMKVLLFIIFTPAFLNYASLQREGQVLSAAGAQLIDIGLGQKIHLLCKGHGRPVVVLDAPAGISSDVWYYVQEGLSLSTKVCTYDRVGLGFSRRTLQNETTGTEKVWGISTTGRMVDDLHRLVRVADIATPFILIGSELGTLNGRFYSHIHDTQVSDLVLIDPIPEDVFEEEKWQQYWYSHLVPSLQMMQFSAAAGLSRLLIILGVLKPLFQGGDVSEELIQRQKYLLCNPAHQSAAVDEHFFLNESASQVREISRYKPLSSKTSVHVITGESFDYQLPSDLNQVVAELQSKFLERSYPSANHIQIPGADRHMIYKNPSLLIKHLHKLVSQRQSNQQKQ</sequence>
<dbReference type="Proteomes" id="UP001155660">
    <property type="component" value="Chromosome B16"/>
</dbReference>
<accession>A0A9Q9VBY2</accession>
<reference evidence="2" key="1">
    <citation type="submission" date="2025-08" db="UniProtKB">
        <authorList>
            <consortium name="RefSeq"/>
        </authorList>
    </citation>
    <scope>IDENTIFICATION</scope>
    <source>
        <tissue evidence="2">Muscle</tissue>
    </source>
</reference>
<feature type="domain" description="AB hydrolase-1" evidence="1">
    <location>
        <begin position="114"/>
        <end position="240"/>
    </location>
</feature>